<sequence>MSIKKTDSASDEINAYFMSHHRTYLRLATFPLTGWNITDIEDRETIIDRVRQFGFFEETSEDLIIQVIDIIAKILCAGVIIPTLCMSLPLFLCLEVFVAPMHLIMFTLVAILEFIIPIDSDSEPETSLSPAF</sequence>
<dbReference type="EMBL" id="LNZC01000022">
    <property type="protein sequence ID" value="KTD77878.1"/>
    <property type="molecule type" value="Genomic_DNA"/>
</dbReference>
<dbReference type="PATRIC" id="fig|45076.6.peg.1909"/>
<evidence type="ECO:0000313" key="2">
    <source>
        <dbReference type="EMBL" id="KTD77878.1"/>
    </source>
</evidence>
<feature type="transmembrane region" description="Helical" evidence="1">
    <location>
        <begin position="70"/>
        <end position="91"/>
    </location>
</feature>
<organism evidence="2 3">
    <name type="scientific">Legionella worsleiensis</name>
    <dbReference type="NCBI Taxonomy" id="45076"/>
    <lineage>
        <taxon>Bacteria</taxon>
        <taxon>Pseudomonadati</taxon>
        <taxon>Pseudomonadota</taxon>
        <taxon>Gammaproteobacteria</taxon>
        <taxon>Legionellales</taxon>
        <taxon>Legionellaceae</taxon>
        <taxon>Legionella</taxon>
    </lineage>
</organism>
<feature type="transmembrane region" description="Helical" evidence="1">
    <location>
        <begin position="97"/>
        <end position="116"/>
    </location>
</feature>
<accession>A0A0W1A9A7</accession>
<gene>
    <name evidence="2" type="ORF">Lwor_1760</name>
</gene>
<proteinExistence type="predicted"/>
<name>A0A0W1A9A7_9GAMM</name>
<dbReference type="Proteomes" id="UP000054662">
    <property type="component" value="Unassembled WGS sequence"/>
</dbReference>
<evidence type="ECO:0000313" key="3">
    <source>
        <dbReference type="Proteomes" id="UP000054662"/>
    </source>
</evidence>
<comment type="caution">
    <text evidence="2">The sequence shown here is derived from an EMBL/GenBank/DDBJ whole genome shotgun (WGS) entry which is preliminary data.</text>
</comment>
<dbReference type="AlphaFoldDB" id="A0A0W1A9A7"/>
<protein>
    <submittedName>
        <fullName evidence="2">Uncharacterized protein</fullName>
    </submittedName>
</protein>
<keyword evidence="3" id="KW-1185">Reference proteome</keyword>
<keyword evidence="1" id="KW-0472">Membrane</keyword>
<evidence type="ECO:0000256" key="1">
    <source>
        <dbReference type="SAM" id="Phobius"/>
    </source>
</evidence>
<reference evidence="2 3" key="1">
    <citation type="submission" date="2015-11" db="EMBL/GenBank/DDBJ databases">
        <title>Genomic analysis of 38 Legionella species identifies large and diverse effector repertoires.</title>
        <authorList>
            <person name="Burstein D."/>
            <person name="Amaro F."/>
            <person name="Zusman T."/>
            <person name="Lifshitz Z."/>
            <person name="Cohen O."/>
            <person name="Gilbert J.A."/>
            <person name="Pupko T."/>
            <person name="Shuman H.A."/>
            <person name="Segal G."/>
        </authorList>
    </citation>
    <scope>NUCLEOTIDE SEQUENCE [LARGE SCALE GENOMIC DNA]</scope>
    <source>
        <strain evidence="2 3">ATCC 49508</strain>
    </source>
</reference>
<keyword evidence="1" id="KW-1133">Transmembrane helix</keyword>
<dbReference type="RefSeq" id="WP_058493550.1">
    <property type="nucleotide sequence ID" value="NZ_CBCRUR010000019.1"/>
</dbReference>
<keyword evidence="1" id="KW-0812">Transmembrane</keyword>